<dbReference type="GO" id="GO:0008408">
    <property type="term" value="F:3'-5' exonuclease activity"/>
    <property type="evidence" value="ECO:0007669"/>
    <property type="project" value="InterPro"/>
</dbReference>
<dbReference type="SMART" id="SM00480">
    <property type="entry name" value="POL3Bc"/>
    <property type="match status" value="1"/>
</dbReference>
<dbReference type="AlphaFoldDB" id="A0A133XYX5"/>
<comment type="subcellular location">
    <subcellularLocation>
        <location evidence="1 10">Cytoplasm</location>
    </subcellularLocation>
</comment>
<dbReference type="GO" id="GO:0005737">
    <property type="term" value="C:cytoplasm"/>
    <property type="evidence" value="ECO:0007669"/>
    <property type="project" value="UniProtKB-SubCell"/>
</dbReference>
<comment type="subunit">
    <text evidence="10">Forms a ring-shaped head-to-tail homodimer around DNA.</text>
</comment>
<dbReference type="PIRSF" id="PIRSF000804">
    <property type="entry name" value="DNA_pol_III_b"/>
    <property type="match status" value="1"/>
</dbReference>
<keyword evidence="6 10" id="KW-0548">Nucleotidyltransferase</keyword>
<evidence type="ECO:0000256" key="5">
    <source>
        <dbReference type="ARBA" id="ARBA00022679"/>
    </source>
</evidence>
<evidence type="ECO:0000256" key="7">
    <source>
        <dbReference type="ARBA" id="ARBA00022705"/>
    </source>
</evidence>
<dbReference type="Pfam" id="PF02768">
    <property type="entry name" value="DNA_pol3_beta_3"/>
    <property type="match status" value="1"/>
</dbReference>
<dbReference type="PANTHER" id="PTHR30478:SF0">
    <property type="entry name" value="BETA SLIDING CLAMP"/>
    <property type="match status" value="1"/>
</dbReference>
<dbReference type="InterPro" id="IPR022634">
    <property type="entry name" value="DNA_polIII_beta_N"/>
</dbReference>
<evidence type="ECO:0000256" key="3">
    <source>
        <dbReference type="ARBA" id="ARBA00021035"/>
    </source>
</evidence>
<reference evidence="14 15" key="1">
    <citation type="submission" date="2016-01" db="EMBL/GenBank/DDBJ databases">
        <authorList>
            <person name="Oliw E.H."/>
        </authorList>
    </citation>
    <scope>NUCLEOTIDE SEQUENCE [LARGE SCALE GENOMIC DNA]</scope>
    <source>
        <strain evidence="14 15">KA00635</strain>
    </source>
</reference>
<evidence type="ECO:0000256" key="6">
    <source>
        <dbReference type="ARBA" id="ARBA00022695"/>
    </source>
</evidence>
<dbReference type="CDD" id="cd00140">
    <property type="entry name" value="beta_clamp"/>
    <property type="match status" value="1"/>
</dbReference>
<organism evidence="14 15">
    <name type="scientific">Aerococcus christensenii</name>
    <dbReference type="NCBI Taxonomy" id="87541"/>
    <lineage>
        <taxon>Bacteria</taxon>
        <taxon>Bacillati</taxon>
        <taxon>Bacillota</taxon>
        <taxon>Bacilli</taxon>
        <taxon>Lactobacillales</taxon>
        <taxon>Aerococcaceae</taxon>
        <taxon>Aerococcus</taxon>
    </lineage>
</organism>
<evidence type="ECO:0000256" key="4">
    <source>
        <dbReference type="ARBA" id="ARBA00022490"/>
    </source>
</evidence>
<dbReference type="Pfam" id="PF00712">
    <property type="entry name" value="DNA_pol3_beta"/>
    <property type="match status" value="1"/>
</dbReference>
<dbReference type="Gene3D" id="3.10.150.10">
    <property type="entry name" value="DNA Polymerase III, subunit A, domain 2"/>
    <property type="match status" value="1"/>
</dbReference>
<keyword evidence="8 10" id="KW-0239">DNA-directed DNA polymerase</keyword>
<feature type="domain" description="DNA polymerase III beta sliding clamp C-terminal" evidence="13">
    <location>
        <begin position="256"/>
        <end position="369"/>
    </location>
</feature>
<feature type="domain" description="DNA polymerase III beta sliding clamp central" evidence="12">
    <location>
        <begin position="136"/>
        <end position="253"/>
    </location>
</feature>
<evidence type="ECO:0000256" key="8">
    <source>
        <dbReference type="ARBA" id="ARBA00022932"/>
    </source>
</evidence>
<dbReference type="InterPro" id="IPR022637">
    <property type="entry name" value="DNA_polIII_beta_cen"/>
</dbReference>
<dbReference type="EMBL" id="LSCQ01000048">
    <property type="protein sequence ID" value="KXB36120.1"/>
    <property type="molecule type" value="Genomic_DNA"/>
</dbReference>
<evidence type="ECO:0000313" key="15">
    <source>
        <dbReference type="Proteomes" id="UP000070422"/>
    </source>
</evidence>
<name>A0A133XYX5_9LACT</name>
<evidence type="ECO:0000256" key="10">
    <source>
        <dbReference type="PIRNR" id="PIRNR000804"/>
    </source>
</evidence>
<evidence type="ECO:0000259" key="11">
    <source>
        <dbReference type="Pfam" id="PF00712"/>
    </source>
</evidence>
<dbReference type="SUPFAM" id="SSF55979">
    <property type="entry name" value="DNA clamp"/>
    <property type="match status" value="3"/>
</dbReference>
<dbReference type="GO" id="GO:0003887">
    <property type="term" value="F:DNA-directed DNA polymerase activity"/>
    <property type="evidence" value="ECO:0007669"/>
    <property type="project" value="UniProtKB-UniRule"/>
</dbReference>
<protein>
    <recommendedName>
        <fullName evidence="3 10">Beta sliding clamp</fullName>
    </recommendedName>
</protein>
<evidence type="ECO:0000256" key="2">
    <source>
        <dbReference type="ARBA" id="ARBA00010752"/>
    </source>
</evidence>
<dbReference type="PATRIC" id="fig|87541.4.peg.1028"/>
<dbReference type="InterPro" id="IPR022635">
    <property type="entry name" value="DNA_polIII_beta_C"/>
</dbReference>
<dbReference type="InterPro" id="IPR046938">
    <property type="entry name" value="DNA_clamp_sf"/>
</dbReference>
<dbReference type="Gene3D" id="3.70.10.10">
    <property type="match status" value="1"/>
</dbReference>
<evidence type="ECO:0000259" key="13">
    <source>
        <dbReference type="Pfam" id="PF02768"/>
    </source>
</evidence>
<evidence type="ECO:0000256" key="1">
    <source>
        <dbReference type="ARBA" id="ARBA00004496"/>
    </source>
</evidence>
<keyword evidence="5 10" id="KW-0808">Transferase</keyword>
<dbReference type="Proteomes" id="UP000070422">
    <property type="component" value="Unassembled WGS sequence"/>
</dbReference>
<accession>A0A133XYX5</accession>
<keyword evidence="4 10" id="KW-0963">Cytoplasm</keyword>
<comment type="similarity">
    <text evidence="2 10">Belongs to the beta sliding clamp family.</text>
</comment>
<dbReference type="GO" id="GO:0003677">
    <property type="term" value="F:DNA binding"/>
    <property type="evidence" value="ECO:0007669"/>
    <property type="project" value="UniProtKB-UniRule"/>
</dbReference>
<dbReference type="InterPro" id="IPR001001">
    <property type="entry name" value="DNA_polIII_beta"/>
</dbReference>
<dbReference type="Pfam" id="PF02767">
    <property type="entry name" value="DNA_pol3_beta_2"/>
    <property type="match status" value="1"/>
</dbReference>
<dbReference type="OrthoDB" id="8421503at2"/>
<dbReference type="GO" id="GO:0006271">
    <property type="term" value="P:DNA strand elongation involved in DNA replication"/>
    <property type="evidence" value="ECO:0007669"/>
    <property type="project" value="TreeGrafter"/>
</dbReference>
<keyword evidence="9" id="KW-0238">DNA-binding</keyword>
<keyword evidence="7 10" id="KW-0235">DNA replication</keyword>
<dbReference type="GO" id="GO:0009360">
    <property type="term" value="C:DNA polymerase III complex"/>
    <property type="evidence" value="ECO:0007669"/>
    <property type="project" value="InterPro"/>
</dbReference>
<dbReference type="NCBIfam" id="TIGR00663">
    <property type="entry name" value="dnan"/>
    <property type="match status" value="1"/>
</dbReference>
<dbReference type="PANTHER" id="PTHR30478">
    <property type="entry name" value="DNA POLYMERASE III SUBUNIT BETA"/>
    <property type="match status" value="1"/>
</dbReference>
<comment type="caution">
    <text evidence="14">The sequence shown here is derived from an EMBL/GenBank/DDBJ whole genome shotgun (WGS) entry which is preliminary data.</text>
</comment>
<dbReference type="RefSeq" id="WP_060936901.1">
    <property type="nucleotide sequence ID" value="NZ_JASOZP010000004.1"/>
</dbReference>
<evidence type="ECO:0000259" key="12">
    <source>
        <dbReference type="Pfam" id="PF02767"/>
    </source>
</evidence>
<proteinExistence type="inferred from homology"/>
<gene>
    <name evidence="14" type="ORF">HMPREF3187_01037</name>
</gene>
<evidence type="ECO:0000256" key="9">
    <source>
        <dbReference type="ARBA" id="ARBA00023125"/>
    </source>
</evidence>
<dbReference type="STRING" id="87541.AWM71_03225"/>
<comment type="function">
    <text evidence="10">Confers DNA tethering and processivity to DNA polymerases and other proteins. Acts as a clamp, forming a ring around DNA (a reaction catalyzed by the clamp-loading complex) which diffuses in an ATP-independent manner freely and bidirectionally along dsDNA. Initially characterized for its ability to contact the catalytic subunit of DNA polymerase III (Pol III), a complex, multichain enzyme responsible for most of the replicative synthesis in bacteria; Pol III exhibits 3'-5' exonuclease proofreading activity. The beta chain is required for initiation of replication as well as for processivity of DNA replication.</text>
</comment>
<evidence type="ECO:0000313" key="14">
    <source>
        <dbReference type="EMBL" id="KXB36120.1"/>
    </source>
</evidence>
<sequence length="384" mass="42508">MKFTIKKSIFADCLANVQRAISFRTTIPILTGIKLQTNEKGLILTGSDSTLSIENLIEEKEESNHLSISEPGSVILPSRFLGDIIRKLPEDKITVAVQDNFQTIITSGESVFTLNGTSGKNYPQLPEINSAATFNLPGHLMRQAINYTIISVSSQETRPIFTGIHFELGDNQLKAISTDSHRLSQRIIPITIPESLKDKEKVELNIPGRALSELSRLVNDNENISMMVTNNQVLFKMNNTSLYSRLLEGTYPDTTRLLTKDQKTSIKVNAAELGAAVERALILSHQGKNNMVKLSMDNSGIILSGHSSEIGYVKEKINALGFEGENMSISFNPDYLREALKTFGGQDVIIRFTSPSHPFILLPSEDSDNFNMIQLITPIRTPGN</sequence>
<feature type="domain" description="DNA polymerase III beta sliding clamp N-terminal" evidence="11">
    <location>
        <begin position="1"/>
        <end position="126"/>
    </location>
</feature>